<evidence type="ECO:0000313" key="4">
    <source>
        <dbReference type="Proteomes" id="UP000583929"/>
    </source>
</evidence>
<dbReference type="PANTHER" id="PTHR47604">
    <property type="entry name" value="ADENYLYL CYCLASE"/>
    <property type="match status" value="1"/>
</dbReference>
<dbReference type="Proteomes" id="UP000525078">
    <property type="component" value="Unassembled WGS sequence"/>
</dbReference>
<name>A0A7J6HEM8_CANSA</name>
<keyword evidence="4" id="KW-1185">Reference proteome</keyword>
<dbReference type="Proteomes" id="UP000583929">
    <property type="component" value="Unassembled WGS sequence"/>
</dbReference>
<accession>A0A7J6HEM8</accession>
<evidence type="ECO:0000313" key="1">
    <source>
        <dbReference type="EMBL" id="KAF4358840.1"/>
    </source>
</evidence>
<dbReference type="InterPro" id="IPR011990">
    <property type="entry name" value="TPR-like_helical_dom_sf"/>
</dbReference>
<reference evidence="3 4" key="1">
    <citation type="journal article" date="2020" name="bioRxiv">
        <title>Sequence and annotation of 42 cannabis genomes reveals extensive copy number variation in cannabinoid synthesis and pathogen resistance genes.</title>
        <authorList>
            <person name="Mckernan K.J."/>
            <person name="Helbert Y."/>
            <person name="Kane L.T."/>
            <person name="Ebling H."/>
            <person name="Zhang L."/>
            <person name="Liu B."/>
            <person name="Eaton Z."/>
            <person name="Mclaughlin S."/>
            <person name="Kingan S."/>
            <person name="Baybayan P."/>
            <person name="Concepcion G."/>
            <person name="Jordan M."/>
            <person name="Riva A."/>
            <person name="Barbazuk W."/>
            <person name="Harkins T."/>
        </authorList>
    </citation>
    <scope>NUCLEOTIDE SEQUENCE [LARGE SCALE GENOMIC DNA]</scope>
    <source>
        <strain evidence="3 4">cv. Jamaican Lion 4</strain>
        <strain evidence="2">Father</strain>
        <strain evidence="1">Mother</strain>
        <tissue evidence="2">Leaf</tissue>
    </source>
</reference>
<gene>
    <name evidence="1" type="ORF">F8388_013644</name>
    <name evidence="2" type="ORF">G4B88_007773</name>
</gene>
<dbReference type="EMBL" id="JAATIP010000220">
    <property type="protein sequence ID" value="KAF4358840.1"/>
    <property type="molecule type" value="Genomic_DNA"/>
</dbReference>
<dbReference type="AlphaFoldDB" id="A0A7J6HEM8"/>
<dbReference type="PANTHER" id="PTHR47604:SF1">
    <property type="entry name" value="ADENYLYL CYCLASE"/>
    <property type="match status" value="1"/>
</dbReference>
<protein>
    <submittedName>
        <fullName evidence="2">Uncharacterized protein</fullName>
    </submittedName>
</protein>
<evidence type="ECO:0000313" key="3">
    <source>
        <dbReference type="Proteomes" id="UP000525078"/>
    </source>
</evidence>
<dbReference type="Gene3D" id="1.25.40.10">
    <property type="entry name" value="Tetratricopeptide repeat domain"/>
    <property type="match status" value="1"/>
</dbReference>
<organism evidence="2 4">
    <name type="scientific">Cannabis sativa</name>
    <name type="common">Hemp</name>
    <name type="synonym">Marijuana</name>
    <dbReference type="NCBI Taxonomy" id="3483"/>
    <lineage>
        <taxon>Eukaryota</taxon>
        <taxon>Viridiplantae</taxon>
        <taxon>Streptophyta</taxon>
        <taxon>Embryophyta</taxon>
        <taxon>Tracheophyta</taxon>
        <taxon>Spermatophyta</taxon>
        <taxon>Magnoliopsida</taxon>
        <taxon>eudicotyledons</taxon>
        <taxon>Gunneridae</taxon>
        <taxon>Pentapetalae</taxon>
        <taxon>rosids</taxon>
        <taxon>fabids</taxon>
        <taxon>Rosales</taxon>
        <taxon>Cannabaceae</taxon>
        <taxon>Cannabis</taxon>
    </lineage>
</organism>
<dbReference type="EMBL" id="JAATIQ010000048">
    <property type="protein sequence ID" value="KAF4393787.1"/>
    <property type="molecule type" value="Genomic_DNA"/>
</dbReference>
<proteinExistence type="predicted"/>
<comment type="caution">
    <text evidence="2">The sequence shown here is derived from an EMBL/GenBank/DDBJ whole genome shotgun (WGS) entry which is preliminary data.</text>
</comment>
<sequence>MKSVLIARRLSRFFKSPIILNSDRFIAPNVRISEALYTSLQWRNNSTFCAHSPLFNGTHSEIEQCALSKRTLPRANFSSKASIVEGSPTEAVKELYDQIIQSVAVKRTMSPNAWLWSLIENCKNHDDVKLLFDALENLRRFVSFYLHSFRRMSNLRIPDNFNSNLCREVTKTCARVGALDFGKRALRKHNVHGLTPSIGSAHQLLLYAKENNDAKLMVEIMELLEKNDLPLQPGTADIVFGICYNTDNWSLMTKYSKKFIKAGVKLRQTSFDVLMEFASKIGDVESLRIIEKSRSESMKNHTLSTGFSCAKGCLLEHKPEAAATIIQVLNQDLPEAKKSSIMVELQKLVSEWPVEVIKRQKEETKKELAASLQTDIPAMINALINMGLEASVNMEDLTGKEGIPS</sequence>
<evidence type="ECO:0000313" key="2">
    <source>
        <dbReference type="EMBL" id="KAF4393787.1"/>
    </source>
</evidence>